<dbReference type="GO" id="GO:0042834">
    <property type="term" value="F:peptidoglycan binding"/>
    <property type="evidence" value="ECO:0007669"/>
    <property type="project" value="InterPro"/>
</dbReference>
<reference evidence="3 4" key="1">
    <citation type="submission" date="2019-08" db="EMBL/GenBank/DDBJ databases">
        <title>Genome of Vicingus serpentipes NCIMB 15042.</title>
        <authorList>
            <person name="Bowman J.P."/>
        </authorList>
    </citation>
    <scope>NUCLEOTIDE SEQUENCE [LARGE SCALE GENOMIC DNA]</scope>
    <source>
        <strain evidence="3 4">NCIMB 15042</strain>
    </source>
</reference>
<dbReference type="Proteomes" id="UP000321721">
    <property type="component" value="Unassembled WGS sequence"/>
</dbReference>
<name>A0A5C6RT07_9FLAO</name>
<keyword evidence="1" id="KW-1133">Transmembrane helix</keyword>
<feature type="domain" description="SPOR" evidence="2">
    <location>
        <begin position="270"/>
        <end position="345"/>
    </location>
</feature>
<dbReference type="RefSeq" id="WP_147101071.1">
    <property type="nucleotide sequence ID" value="NZ_VOOS01000004.1"/>
</dbReference>
<organism evidence="3 4">
    <name type="scientific">Vicingus serpentipes</name>
    <dbReference type="NCBI Taxonomy" id="1926625"/>
    <lineage>
        <taxon>Bacteria</taxon>
        <taxon>Pseudomonadati</taxon>
        <taxon>Bacteroidota</taxon>
        <taxon>Flavobacteriia</taxon>
        <taxon>Flavobacteriales</taxon>
        <taxon>Vicingaceae</taxon>
        <taxon>Vicingus</taxon>
    </lineage>
</organism>
<dbReference type="InterPro" id="IPR007730">
    <property type="entry name" value="SPOR-like_dom"/>
</dbReference>
<keyword evidence="1" id="KW-0812">Transmembrane</keyword>
<proteinExistence type="predicted"/>
<dbReference type="InterPro" id="IPR036680">
    <property type="entry name" value="SPOR-like_sf"/>
</dbReference>
<feature type="transmembrane region" description="Helical" evidence="1">
    <location>
        <begin position="168"/>
        <end position="185"/>
    </location>
</feature>
<dbReference type="Gene3D" id="3.30.70.1070">
    <property type="entry name" value="Sporulation related repeat"/>
    <property type="match status" value="1"/>
</dbReference>
<evidence type="ECO:0000313" key="3">
    <source>
        <dbReference type="EMBL" id="TXB64780.1"/>
    </source>
</evidence>
<dbReference type="InterPro" id="IPR041268">
    <property type="entry name" value="HU-CCDC81_bac_2"/>
</dbReference>
<dbReference type="Pfam" id="PF18175">
    <property type="entry name" value="HU-CCDC81_bac_2"/>
    <property type="match status" value="1"/>
</dbReference>
<accession>A0A5C6RT07</accession>
<dbReference type="Pfam" id="PF18174">
    <property type="entry name" value="HU-CCDC81_bac_1"/>
    <property type="match status" value="1"/>
</dbReference>
<keyword evidence="4" id="KW-1185">Reference proteome</keyword>
<dbReference type="PROSITE" id="PS51724">
    <property type="entry name" value="SPOR"/>
    <property type="match status" value="1"/>
</dbReference>
<evidence type="ECO:0000256" key="1">
    <source>
        <dbReference type="SAM" id="Phobius"/>
    </source>
</evidence>
<keyword evidence="1" id="KW-0472">Membrane</keyword>
<sequence>MKLDLHISHLLFQYDCVIVPNLGGFVANYKPASIQSIKSTFHPPSKGISFNKNLINNDGLLINAISKANKTSYEEASKIVDEAVLVMKADLKKNNKLVVENVGVLFYDKENRIQFEPSTDVNYLLESFGLSSFQQFPVQHETIEEKIVKTVKETPVIALHQKKNSKKWVAAAIITIPLAFFAFWLPTKYDLGADLNYANLNPFKTLTTSVYVARTNTPVFEKIEKEDLKATIQSINEDNPTASISFLKGESPIVVKIKETAIDTTRVEVSKVRLKFHIVGGCFSEERNAKRLVRKLNKAGFNAWVIGKRKGLYAVSYNSFETRNEAVEALASAQSHNSKAWILEQ</sequence>
<dbReference type="AlphaFoldDB" id="A0A5C6RT07"/>
<gene>
    <name evidence="3" type="ORF">FRY74_10030</name>
</gene>
<dbReference type="InterPro" id="IPR040495">
    <property type="entry name" value="HU-CCDC81_bac_1"/>
</dbReference>
<dbReference type="OrthoDB" id="653949at2"/>
<dbReference type="Pfam" id="PF05036">
    <property type="entry name" value="SPOR"/>
    <property type="match status" value="1"/>
</dbReference>
<protein>
    <submittedName>
        <fullName evidence="3">SPOR domain-containing protein</fullName>
    </submittedName>
</protein>
<dbReference type="EMBL" id="VOOS01000004">
    <property type="protein sequence ID" value="TXB64780.1"/>
    <property type="molecule type" value="Genomic_DNA"/>
</dbReference>
<dbReference type="SUPFAM" id="SSF110997">
    <property type="entry name" value="Sporulation related repeat"/>
    <property type="match status" value="1"/>
</dbReference>
<evidence type="ECO:0000259" key="2">
    <source>
        <dbReference type="PROSITE" id="PS51724"/>
    </source>
</evidence>
<evidence type="ECO:0000313" key="4">
    <source>
        <dbReference type="Proteomes" id="UP000321721"/>
    </source>
</evidence>
<comment type="caution">
    <text evidence="3">The sequence shown here is derived from an EMBL/GenBank/DDBJ whole genome shotgun (WGS) entry which is preliminary data.</text>
</comment>